<reference evidence="1" key="1">
    <citation type="submission" date="2022-11" db="EMBL/GenBank/DDBJ databases">
        <title>Centuries of genome instability and evolution in soft-shell clam transmissible cancer (bioRxiv).</title>
        <authorList>
            <person name="Hart S.F.M."/>
            <person name="Yonemitsu M.A."/>
            <person name="Giersch R.M."/>
            <person name="Beal B.F."/>
            <person name="Arriagada G."/>
            <person name="Davis B.W."/>
            <person name="Ostrander E.A."/>
            <person name="Goff S.P."/>
            <person name="Metzger M.J."/>
        </authorList>
    </citation>
    <scope>NUCLEOTIDE SEQUENCE</scope>
    <source>
        <strain evidence="1">MELC-2E11</strain>
        <tissue evidence="1">Siphon/mantle</tissue>
    </source>
</reference>
<evidence type="ECO:0000313" key="1">
    <source>
        <dbReference type="EMBL" id="WAR00231.1"/>
    </source>
</evidence>
<accession>A0ABY7DU96</accession>
<gene>
    <name evidence="1" type="ORF">MAR_024603</name>
</gene>
<keyword evidence="2" id="KW-1185">Reference proteome</keyword>
<name>A0ABY7DU96_MYAAR</name>
<sequence>MKMVHGTEA</sequence>
<dbReference type="Proteomes" id="UP001164746">
    <property type="component" value="Chromosome 3"/>
</dbReference>
<dbReference type="EMBL" id="CP111014">
    <property type="protein sequence ID" value="WAR00231.1"/>
    <property type="molecule type" value="Genomic_DNA"/>
</dbReference>
<organism evidence="1 2">
    <name type="scientific">Mya arenaria</name>
    <name type="common">Soft-shell clam</name>
    <dbReference type="NCBI Taxonomy" id="6604"/>
    <lineage>
        <taxon>Eukaryota</taxon>
        <taxon>Metazoa</taxon>
        <taxon>Spiralia</taxon>
        <taxon>Lophotrochozoa</taxon>
        <taxon>Mollusca</taxon>
        <taxon>Bivalvia</taxon>
        <taxon>Autobranchia</taxon>
        <taxon>Heteroconchia</taxon>
        <taxon>Euheterodonta</taxon>
        <taxon>Imparidentia</taxon>
        <taxon>Neoheterodontei</taxon>
        <taxon>Myida</taxon>
        <taxon>Myoidea</taxon>
        <taxon>Myidae</taxon>
        <taxon>Mya</taxon>
    </lineage>
</organism>
<protein>
    <submittedName>
        <fullName evidence="1">Uncharacterized protein</fullName>
    </submittedName>
</protein>
<proteinExistence type="predicted"/>
<evidence type="ECO:0000313" key="2">
    <source>
        <dbReference type="Proteomes" id="UP001164746"/>
    </source>
</evidence>